<evidence type="ECO:0000256" key="6">
    <source>
        <dbReference type="SAM" id="Phobius"/>
    </source>
</evidence>
<evidence type="ECO:0000256" key="5">
    <source>
        <dbReference type="ARBA" id="ARBA00023136"/>
    </source>
</evidence>
<dbReference type="InterPro" id="IPR050622">
    <property type="entry name" value="CPA3_antiporter_subunitB"/>
</dbReference>
<keyword evidence="5 6" id="KW-0472">Membrane</keyword>
<dbReference type="NCBIfam" id="NF004924">
    <property type="entry name" value="PRK06281.1"/>
    <property type="match status" value="1"/>
</dbReference>
<feature type="domain" description="Na+/H+ antiporter MnhB subunit-related protein" evidence="7">
    <location>
        <begin position="113"/>
        <end position="240"/>
    </location>
</feature>
<protein>
    <submittedName>
        <fullName evidence="8">Na+/H+ antiporter MnhB subunit-related protein</fullName>
    </submittedName>
</protein>
<dbReference type="AlphaFoldDB" id="F6BA88"/>
<dbReference type="Proteomes" id="UP000009227">
    <property type="component" value="Chromosome"/>
</dbReference>
<evidence type="ECO:0000256" key="4">
    <source>
        <dbReference type="ARBA" id="ARBA00022989"/>
    </source>
</evidence>
<evidence type="ECO:0000259" key="7">
    <source>
        <dbReference type="Pfam" id="PF04039"/>
    </source>
</evidence>
<proteinExistence type="predicted"/>
<dbReference type="NCBIfam" id="NF006248">
    <property type="entry name" value="PRK08386.1"/>
    <property type="match status" value="1"/>
</dbReference>
<dbReference type="Pfam" id="PF04039">
    <property type="entry name" value="MnhB"/>
    <property type="match status" value="1"/>
</dbReference>
<comment type="subcellular location">
    <subcellularLocation>
        <location evidence="1">Cell membrane</location>
        <topology evidence="1">Multi-pass membrane protein</topology>
    </subcellularLocation>
</comment>
<dbReference type="NCBIfam" id="NF009229">
    <property type="entry name" value="PRK12579.1"/>
    <property type="match status" value="1"/>
</dbReference>
<reference evidence="8 9" key="1">
    <citation type="submission" date="2011-05" db="EMBL/GenBank/DDBJ databases">
        <title>Complete sequence of Methanotorris igneus Kol 5.</title>
        <authorList>
            <consortium name="US DOE Joint Genome Institute"/>
            <person name="Lucas S."/>
            <person name="Han J."/>
            <person name="Lapidus A."/>
            <person name="Cheng J.-F."/>
            <person name="Goodwin L."/>
            <person name="Pitluck S."/>
            <person name="Peters L."/>
            <person name="Mikhailova N."/>
            <person name="Chertkov O."/>
            <person name="Han C."/>
            <person name="Tapia R."/>
            <person name="Land M."/>
            <person name="Hauser L."/>
            <person name="Kyrpides N."/>
            <person name="Ivanova N."/>
            <person name="Pagani I."/>
            <person name="Sieprawska-Lupa M."/>
            <person name="Whitman W."/>
            <person name="Woyke T."/>
        </authorList>
    </citation>
    <scope>NUCLEOTIDE SEQUENCE [LARGE SCALE GENOMIC DNA]</scope>
    <source>
        <strain evidence="9">DSM 5666 / JCM 11834 / Kol 5</strain>
    </source>
</reference>
<evidence type="ECO:0000256" key="3">
    <source>
        <dbReference type="ARBA" id="ARBA00022692"/>
    </source>
</evidence>
<keyword evidence="3 6" id="KW-0812">Transmembrane</keyword>
<dbReference type="PANTHER" id="PTHR33932:SF4">
    <property type="entry name" value="NA(+)_H(+) ANTIPORTER SUBUNIT B"/>
    <property type="match status" value="1"/>
</dbReference>
<feature type="transmembrane region" description="Helical" evidence="6">
    <location>
        <begin position="65"/>
        <end position="84"/>
    </location>
</feature>
<evidence type="ECO:0000256" key="1">
    <source>
        <dbReference type="ARBA" id="ARBA00004651"/>
    </source>
</evidence>
<keyword evidence="2" id="KW-1003">Cell membrane</keyword>
<feature type="transmembrane region" description="Helical" evidence="6">
    <location>
        <begin position="117"/>
        <end position="138"/>
    </location>
</feature>
<accession>F6BA88</accession>
<dbReference type="EMBL" id="CP002737">
    <property type="protein sequence ID" value="AEF95778.1"/>
    <property type="molecule type" value="Genomic_DNA"/>
</dbReference>
<dbReference type="PANTHER" id="PTHR33932">
    <property type="entry name" value="NA(+)/H(+) ANTIPORTER SUBUNIT B"/>
    <property type="match status" value="1"/>
</dbReference>
<dbReference type="GO" id="GO:0005886">
    <property type="term" value="C:plasma membrane"/>
    <property type="evidence" value="ECO:0007669"/>
    <property type="project" value="UniProtKB-SubCell"/>
</dbReference>
<gene>
    <name evidence="8" type="ordered locus">Metig_0221</name>
</gene>
<feature type="transmembrane region" description="Helical" evidence="6">
    <location>
        <begin position="182"/>
        <end position="201"/>
    </location>
</feature>
<evidence type="ECO:0000256" key="2">
    <source>
        <dbReference type="ARBA" id="ARBA00022475"/>
    </source>
</evidence>
<dbReference type="HOGENOM" id="CLU_069132_3_0_2"/>
<keyword evidence="9" id="KW-1185">Reference proteome</keyword>
<feature type="transmembrane region" description="Helical" evidence="6">
    <location>
        <begin position="144"/>
        <end position="161"/>
    </location>
</feature>
<evidence type="ECO:0000313" key="8">
    <source>
        <dbReference type="EMBL" id="AEF95778.1"/>
    </source>
</evidence>
<name>F6BA88_METIK</name>
<organism evidence="9">
    <name type="scientific">Methanotorris igneus (strain DSM 5666 / JCM 11834 / Kol 5)</name>
    <dbReference type="NCBI Taxonomy" id="880724"/>
    <lineage>
        <taxon>Archaea</taxon>
        <taxon>Methanobacteriati</taxon>
        <taxon>Methanobacteriota</taxon>
        <taxon>Methanomada group</taxon>
        <taxon>Methanococci</taxon>
        <taxon>Methanococcales</taxon>
        <taxon>Methanocaldococcaceae</taxon>
        <taxon>Methanotorris</taxon>
    </lineage>
</organism>
<keyword evidence="4 6" id="KW-1133">Transmembrane helix</keyword>
<dbReference type="STRING" id="880724.Metig_0221"/>
<feature type="transmembrane region" description="Helical" evidence="6">
    <location>
        <begin position="221"/>
        <end position="247"/>
    </location>
</feature>
<dbReference type="KEGG" id="mig:Metig_0221"/>
<evidence type="ECO:0000313" key="9">
    <source>
        <dbReference type="Proteomes" id="UP000009227"/>
    </source>
</evidence>
<dbReference type="InterPro" id="IPR007182">
    <property type="entry name" value="MnhB"/>
</dbReference>
<sequence>MMMSLKREMAVSLSFIFFGASIIYSLYHMEVVSGVNDIYTHTYIIPNLVTAVLFDWRAFDTLGEALILVTSVLVTGMVFGKGLYNYKFLKDVYHAPESDDYLTLSKWEEFTPIIKTLALPMSIFLMALGIIIILGGHITPGGGFQGGALIAAAYILSIVSFGSKSPLWFKHKFLEKLETFGALMFMIFGLIGMVVSGYYLFNFNELFGFAVFPSPIELKNAGIIPYLNISVGLKVLAGLSTLTFLLTCEKVIIEKIMDK</sequence>